<dbReference type="InterPro" id="IPR012677">
    <property type="entry name" value="Nucleotide-bd_a/b_plait_sf"/>
</dbReference>
<dbReference type="AlphaFoldDB" id="A0A1Y2IC86"/>
<dbReference type="InterPro" id="IPR035979">
    <property type="entry name" value="RBD_domain_sf"/>
</dbReference>
<feature type="compositionally biased region" description="Polar residues" evidence="4">
    <location>
        <begin position="8"/>
        <end position="20"/>
    </location>
</feature>
<keyword evidence="1" id="KW-0677">Repeat</keyword>
<evidence type="ECO:0000313" key="7">
    <source>
        <dbReference type="Proteomes" id="UP000193067"/>
    </source>
</evidence>
<feature type="region of interest" description="Disordered" evidence="4">
    <location>
        <begin position="280"/>
        <end position="318"/>
    </location>
</feature>
<name>A0A1Y2IC86_TRAC3</name>
<dbReference type="PANTHER" id="PTHR23236">
    <property type="entry name" value="EUKARYOTIC TRANSLATION INITIATION FACTOR 4B/4H"/>
    <property type="match status" value="1"/>
</dbReference>
<dbReference type="SMART" id="SM00360">
    <property type="entry name" value="RRM"/>
    <property type="match status" value="1"/>
</dbReference>
<keyword evidence="2 3" id="KW-0694">RNA-binding</keyword>
<dbReference type="Gene3D" id="3.30.70.330">
    <property type="match status" value="1"/>
</dbReference>
<evidence type="ECO:0000256" key="3">
    <source>
        <dbReference type="PROSITE-ProRule" id="PRU00176"/>
    </source>
</evidence>
<dbReference type="SUPFAM" id="SSF54928">
    <property type="entry name" value="RNA-binding domain, RBD"/>
    <property type="match status" value="1"/>
</dbReference>
<gene>
    <name evidence="6" type="ORF">PYCCODRAFT_1439069</name>
</gene>
<proteinExistence type="predicted"/>
<feature type="domain" description="RRM" evidence="5">
    <location>
        <begin position="111"/>
        <end position="205"/>
    </location>
</feature>
<evidence type="ECO:0000256" key="4">
    <source>
        <dbReference type="SAM" id="MobiDB-lite"/>
    </source>
</evidence>
<dbReference type="GO" id="GO:0003723">
    <property type="term" value="F:RNA binding"/>
    <property type="evidence" value="ECO:0007669"/>
    <property type="project" value="UniProtKB-UniRule"/>
</dbReference>
<reference evidence="6 7" key="1">
    <citation type="journal article" date="2015" name="Biotechnol. Biofuels">
        <title>Enhanced degradation of softwood versus hardwood by the white-rot fungus Pycnoporus coccineus.</title>
        <authorList>
            <person name="Couturier M."/>
            <person name="Navarro D."/>
            <person name="Chevret D."/>
            <person name="Henrissat B."/>
            <person name="Piumi F."/>
            <person name="Ruiz-Duenas F.J."/>
            <person name="Martinez A.T."/>
            <person name="Grigoriev I.V."/>
            <person name="Riley R."/>
            <person name="Lipzen A."/>
            <person name="Berrin J.G."/>
            <person name="Master E.R."/>
            <person name="Rosso M.N."/>
        </authorList>
    </citation>
    <scope>NUCLEOTIDE SEQUENCE [LARGE SCALE GENOMIC DNA]</scope>
    <source>
        <strain evidence="6 7">BRFM310</strain>
    </source>
</reference>
<feature type="compositionally biased region" description="Basic and acidic residues" evidence="4">
    <location>
        <begin position="56"/>
        <end position="70"/>
    </location>
</feature>
<protein>
    <recommendedName>
        <fullName evidence="5">RRM domain-containing protein</fullName>
    </recommendedName>
</protein>
<feature type="compositionally biased region" description="Basic and acidic residues" evidence="4">
    <location>
        <begin position="81"/>
        <end position="90"/>
    </location>
</feature>
<dbReference type="PROSITE" id="PS50102">
    <property type="entry name" value="RRM"/>
    <property type="match status" value="1"/>
</dbReference>
<dbReference type="OrthoDB" id="4726at2759"/>
<evidence type="ECO:0000256" key="2">
    <source>
        <dbReference type="ARBA" id="ARBA00022884"/>
    </source>
</evidence>
<evidence type="ECO:0000256" key="1">
    <source>
        <dbReference type="ARBA" id="ARBA00022737"/>
    </source>
</evidence>
<dbReference type="EMBL" id="KZ084135">
    <property type="protein sequence ID" value="OSC98754.1"/>
    <property type="molecule type" value="Genomic_DNA"/>
</dbReference>
<accession>A0A1Y2IC86</accession>
<evidence type="ECO:0000259" key="5">
    <source>
        <dbReference type="PROSITE" id="PS50102"/>
    </source>
</evidence>
<organism evidence="6 7">
    <name type="scientific">Trametes coccinea (strain BRFM310)</name>
    <name type="common">Pycnoporus coccineus</name>
    <dbReference type="NCBI Taxonomy" id="1353009"/>
    <lineage>
        <taxon>Eukaryota</taxon>
        <taxon>Fungi</taxon>
        <taxon>Dikarya</taxon>
        <taxon>Basidiomycota</taxon>
        <taxon>Agaricomycotina</taxon>
        <taxon>Agaricomycetes</taxon>
        <taxon>Polyporales</taxon>
        <taxon>Polyporaceae</taxon>
        <taxon>Trametes</taxon>
    </lineage>
</organism>
<dbReference type="InterPro" id="IPR000504">
    <property type="entry name" value="RRM_dom"/>
</dbReference>
<evidence type="ECO:0000313" key="6">
    <source>
        <dbReference type="EMBL" id="OSC98754.1"/>
    </source>
</evidence>
<dbReference type="STRING" id="1353009.A0A1Y2IC86"/>
<dbReference type="PANTHER" id="PTHR23236:SF119">
    <property type="entry name" value="NUCLEAR RNA-BINDING PROTEIN SART-3"/>
    <property type="match status" value="1"/>
</dbReference>
<feature type="region of interest" description="Disordered" evidence="4">
    <location>
        <begin position="1"/>
        <end position="90"/>
    </location>
</feature>
<dbReference type="Proteomes" id="UP000193067">
    <property type="component" value="Unassembled WGS sequence"/>
</dbReference>
<dbReference type="Pfam" id="PF00076">
    <property type="entry name" value="RRM_1"/>
    <property type="match status" value="1"/>
</dbReference>
<sequence length="318" mass="34707">MTRFRCPSVSSLSSTRSFGSIPNIKTAGRPTKRTGGLAAVDEGQAPVAGPSTTRSAPKDAEPDEQPVAKRDKGKGKARTHQKMDVGQREKLRMAKKKAQVKLHRPPQPEFSFVFVGNLSSCVTEAQLEALFKQCGSIRRILIRATSGVCVPTNNLKRGFLGYGGVEHGVHYATVEFWMPAEARKALTLTGSVLEGRKILVSLSVLDLPEMSNIIKEHIVKKDPHLQKRSLWQAKFGQLKRLTIERTEVVVPDGERRGGGPAKFLEGVAMRLGLYDPAGNTAAEAHQKTESNPFDVGVRSRYPPPPAKHTASAFPKTLV</sequence>
<feature type="compositionally biased region" description="Basic residues" evidence="4">
    <location>
        <begin position="71"/>
        <end position="80"/>
    </location>
</feature>
<keyword evidence="7" id="KW-1185">Reference proteome</keyword>